<evidence type="ECO:0000256" key="5">
    <source>
        <dbReference type="ARBA" id="ARBA00023136"/>
    </source>
</evidence>
<reference evidence="7" key="1">
    <citation type="submission" date="2022-01" db="EMBL/GenBank/DDBJ databases">
        <title>Genome Sequence Resource for Two Populations of Ditylenchus destructor, the Migratory Endoparasitic Phytonematode.</title>
        <authorList>
            <person name="Zhang H."/>
            <person name="Lin R."/>
            <person name="Xie B."/>
        </authorList>
    </citation>
    <scope>NUCLEOTIDE SEQUENCE</scope>
    <source>
        <strain evidence="7">BazhouSP</strain>
    </source>
</reference>
<feature type="transmembrane region" description="Helical" evidence="6">
    <location>
        <begin position="84"/>
        <end position="106"/>
    </location>
</feature>
<feature type="transmembrane region" description="Helical" evidence="6">
    <location>
        <begin position="113"/>
        <end position="138"/>
    </location>
</feature>
<feature type="transmembrane region" description="Helical" evidence="6">
    <location>
        <begin position="254"/>
        <end position="275"/>
    </location>
</feature>
<gene>
    <name evidence="7" type="ORF">DdX_09544</name>
</gene>
<feature type="transmembrane region" description="Helical" evidence="6">
    <location>
        <begin position="327"/>
        <end position="347"/>
    </location>
</feature>
<protein>
    <submittedName>
        <fullName evidence="7">Transmembrane family of transporters domain-containing protein</fullName>
    </submittedName>
</protein>
<sequence length="407" mass="44076">MQSLECLSHRPIFIAGFILLSNSSGTDIFKSARIPTAVTAEINIGFVPVKRHNPGDGVFCQWLVGVAVLLNGFVVYSTQGFPHFYPLAVVGGMLWGTGNAMVVWIIGELGLGLTILLISVSSCFVTYTVSYFGLFWTIPRPPSIEWLSFIGLILIFIGGVMISQVKNKKPTSRTSSTVSVFAPSKNSHESWTLANEASYGTMSTVLCPELSSPLQILTISSVDMKPDTKIPIPSSKDDDAIAEKSSSLFDIRRTMFVFLALLSGCFGGLCATPVIAIQDNPKFFGADSTDVLHLIFSHFFGVFLASTLIFIGYSIVKRSEPFLNPRIVLPSLSAGLVWSSGMVFYFLSVDKLSQSISGPIGSMLPGVIASAWSVFYFREIEPGRNLHFLCLAICITISGAITVGMSK</sequence>
<evidence type="ECO:0000313" key="8">
    <source>
        <dbReference type="Proteomes" id="UP001201812"/>
    </source>
</evidence>
<dbReference type="GO" id="GO:0016020">
    <property type="term" value="C:membrane"/>
    <property type="evidence" value="ECO:0007669"/>
    <property type="project" value="UniProtKB-SubCell"/>
</dbReference>
<keyword evidence="8" id="KW-1185">Reference proteome</keyword>
<keyword evidence="3 6" id="KW-0812">Transmembrane</keyword>
<dbReference type="GO" id="GO:0015144">
    <property type="term" value="F:carbohydrate transmembrane transporter activity"/>
    <property type="evidence" value="ECO:0007669"/>
    <property type="project" value="InterPro"/>
</dbReference>
<dbReference type="EMBL" id="JAKKPZ010000018">
    <property type="protein sequence ID" value="KAI1712458.1"/>
    <property type="molecule type" value="Genomic_DNA"/>
</dbReference>
<accession>A0AAD4N3F6</accession>
<feature type="transmembrane region" description="Helical" evidence="6">
    <location>
        <begin position="144"/>
        <end position="163"/>
    </location>
</feature>
<evidence type="ECO:0000256" key="6">
    <source>
        <dbReference type="SAM" id="Phobius"/>
    </source>
</evidence>
<proteinExistence type="inferred from homology"/>
<feature type="transmembrane region" description="Helical" evidence="6">
    <location>
        <begin position="386"/>
        <end position="405"/>
    </location>
</feature>
<dbReference type="PANTHER" id="PTHR16119">
    <property type="entry name" value="TRANSMEMBRANE PROTEIN 144"/>
    <property type="match status" value="1"/>
</dbReference>
<evidence type="ECO:0000256" key="1">
    <source>
        <dbReference type="ARBA" id="ARBA00004141"/>
    </source>
</evidence>
<name>A0AAD4N3F6_9BILA</name>
<dbReference type="InterPro" id="IPR012435">
    <property type="entry name" value="TMEM144"/>
</dbReference>
<dbReference type="Proteomes" id="UP001201812">
    <property type="component" value="Unassembled WGS sequence"/>
</dbReference>
<comment type="caution">
    <text evidence="7">The sequence shown here is derived from an EMBL/GenBank/DDBJ whole genome shotgun (WGS) entry which is preliminary data.</text>
</comment>
<comment type="subcellular location">
    <subcellularLocation>
        <location evidence="1">Membrane</location>
        <topology evidence="1">Multi-pass membrane protein</topology>
    </subcellularLocation>
</comment>
<comment type="similarity">
    <text evidence="2">Belongs to the TMEM144 family.</text>
</comment>
<evidence type="ECO:0000256" key="3">
    <source>
        <dbReference type="ARBA" id="ARBA00022692"/>
    </source>
</evidence>
<feature type="transmembrane region" description="Helical" evidence="6">
    <location>
        <begin position="359"/>
        <end position="377"/>
    </location>
</feature>
<feature type="transmembrane region" description="Helical" evidence="6">
    <location>
        <begin position="58"/>
        <end position="78"/>
    </location>
</feature>
<dbReference type="PANTHER" id="PTHR16119:SF18">
    <property type="entry name" value="TRANSMEMBRANE PROTEIN 144 HOMOLOG"/>
    <property type="match status" value="1"/>
</dbReference>
<evidence type="ECO:0000313" key="7">
    <source>
        <dbReference type="EMBL" id="KAI1712458.1"/>
    </source>
</evidence>
<keyword evidence="4 6" id="KW-1133">Transmembrane helix</keyword>
<organism evidence="7 8">
    <name type="scientific">Ditylenchus destructor</name>
    <dbReference type="NCBI Taxonomy" id="166010"/>
    <lineage>
        <taxon>Eukaryota</taxon>
        <taxon>Metazoa</taxon>
        <taxon>Ecdysozoa</taxon>
        <taxon>Nematoda</taxon>
        <taxon>Chromadorea</taxon>
        <taxon>Rhabditida</taxon>
        <taxon>Tylenchina</taxon>
        <taxon>Tylenchomorpha</taxon>
        <taxon>Sphaerularioidea</taxon>
        <taxon>Anguinidae</taxon>
        <taxon>Anguininae</taxon>
        <taxon>Ditylenchus</taxon>
    </lineage>
</organism>
<dbReference type="Pfam" id="PF07857">
    <property type="entry name" value="TMEM144"/>
    <property type="match status" value="1"/>
</dbReference>
<dbReference type="AlphaFoldDB" id="A0AAD4N3F6"/>
<evidence type="ECO:0000256" key="2">
    <source>
        <dbReference type="ARBA" id="ARBA00005731"/>
    </source>
</evidence>
<dbReference type="InterPro" id="IPR010651">
    <property type="entry name" value="Sugar_transport"/>
</dbReference>
<keyword evidence="5 6" id="KW-0472">Membrane</keyword>
<evidence type="ECO:0000256" key="4">
    <source>
        <dbReference type="ARBA" id="ARBA00022989"/>
    </source>
</evidence>
<feature type="transmembrane region" description="Helical" evidence="6">
    <location>
        <begin position="295"/>
        <end position="315"/>
    </location>
</feature>